<gene>
    <name evidence="2" type="ORF">MCHLO_07620</name>
</gene>
<dbReference type="Proteomes" id="UP000815677">
    <property type="component" value="Unassembled WGS sequence"/>
</dbReference>
<proteinExistence type="predicted"/>
<protein>
    <submittedName>
        <fullName evidence="2">Uncharacterized protein</fullName>
    </submittedName>
</protein>
<evidence type="ECO:0000256" key="1">
    <source>
        <dbReference type="SAM" id="MobiDB-lite"/>
    </source>
</evidence>
<evidence type="ECO:0000313" key="3">
    <source>
        <dbReference type="Proteomes" id="UP000815677"/>
    </source>
</evidence>
<dbReference type="EMBL" id="DF846396">
    <property type="protein sequence ID" value="GAT50374.1"/>
    <property type="molecule type" value="Genomic_DNA"/>
</dbReference>
<keyword evidence="3" id="KW-1185">Reference proteome</keyword>
<organism evidence="2 3">
    <name type="scientific">Mycena chlorophos</name>
    <name type="common">Agaric fungus</name>
    <name type="synonym">Agaricus chlorophos</name>
    <dbReference type="NCBI Taxonomy" id="658473"/>
    <lineage>
        <taxon>Eukaryota</taxon>
        <taxon>Fungi</taxon>
        <taxon>Dikarya</taxon>
        <taxon>Basidiomycota</taxon>
        <taxon>Agaricomycotina</taxon>
        <taxon>Agaricomycetes</taxon>
        <taxon>Agaricomycetidae</taxon>
        <taxon>Agaricales</taxon>
        <taxon>Marasmiineae</taxon>
        <taxon>Mycenaceae</taxon>
        <taxon>Mycena</taxon>
    </lineage>
</organism>
<reference evidence="2" key="1">
    <citation type="submission" date="2014-09" db="EMBL/GenBank/DDBJ databases">
        <title>Genome sequence of the luminous mushroom Mycena chlorophos for searching fungal bioluminescence genes.</title>
        <authorList>
            <person name="Tanaka Y."/>
            <person name="Kasuga D."/>
            <person name="Oba Y."/>
            <person name="Hase S."/>
            <person name="Sato K."/>
            <person name="Oba Y."/>
            <person name="Sakakibara Y."/>
        </authorList>
    </citation>
    <scope>NUCLEOTIDE SEQUENCE</scope>
</reference>
<evidence type="ECO:0000313" key="2">
    <source>
        <dbReference type="EMBL" id="GAT50374.1"/>
    </source>
</evidence>
<feature type="region of interest" description="Disordered" evidence="1">
    <location>
        <begin position="1"/>
        <end position="36"/>
    </location>
</feature>
<sequence>MNLSSGRALASKNVVAPTPPPTSTTTDSLGSLAHSKPQLSKLKLRRSLHRERKPPLEPRVLRPLIILEQVQIRLGCDVPRGMRRFEGMRRRWVGNTCDELEESERTYCMRTRAARPLGSRALDGIVVSGFPDASTEEILKIHTLVADSDFSYLWTRSLNQLKEVGLDRCAEAGRYMELLAHLVDVLPRRADDSDELRRGADDLGNCRHRLYVQQVQRRCRGVAVVELGEDHAVRLELDDAREHELC</sequence>
<name>A0ABQ0LGW1_MYCCL</name>
<accession>A0ABQ0LGW1</accession>